<reference evidence="1" key="1">
    <citation type="submission" date="2022-11" db="EMBL/GenBank/DDBJ databases">
        <title>Minimal conservation of predation-associated metabolite biosynthetic gene clusters underscores biosynthetic potential of Myxococcota including descriptions for ten novel species: Archangium lansinium sp. nov., Myxococcus landrumus sp. nov., Nannocystis bai.</title>
        <authorList>
            <person name="Ahearne A."/>
            <person name="Stevens C."/>
            <person name="Dowd S."/>
        </authorList>
    </citation>
    <scope>NUCLEOTIDE SEQUENCE</scope>
    <source>
        <strain evidence="1">Fl3</strain>
    </source>
</reference>
<evidence type="ECO:0000313" key="1">
    <source>
        <dbReference type="EMBL" id="WAS90329.1"/>
    </source>
</evidence>
<dbReference type="Proteomes" id="UP001164459">
    <property type="component" value="Chromosome"/>
</dbReference>
<keyword evidence="2" id="KW-1185">Reference proteome</keyword>
<dbReference type="RefSeq" id="WP_269032659.1">
    <property type="nucleotide sequence ID" value="NZ_CP114040.1"/>
</dbReference>
<proteinExistence type="predicted"/>
<dbReference type="EMBL" id="CP114040">
    <property type="protein sequence ID" value="WAS90329.1"/>
    <property type="molecule type" value="Genomic_DNA"/>
</dbReference>
<sequence>MAWCYTHEQVPPLGIVEEMSQSFVDLDERGRVLLNALPDDTGEAWGAGESSIAAFLWSGGQPEPIVVEEFLQTSGQALNERGEVLLLATNLPGPEEHGPGMSADWTHAVLWQDGSVVATIAAPDGLIFTHGRLNELGHVALTTDFDYNSDAASTPPPRTYLWRDGQLVDLGEGALSDFNDHDEITGYDFDLDEFVMWRQGERHVFPTGCASGPESMAAIHLNEHGRAAASFWCDDKDVSLTWSGDEVVELPTLAGQAMAIADLNDRGEIVGVVRTDEGEVPVRWHDGDELIVVPLPRDAPSGELGDIDERGRFIGAYGGDPFGGDGSHGGFFFVGDEAGTHELPLDSLWGSMMIVGEINEKGVIVNSMAGDVWDHERTIVWRPCDPGSP</sequence>
<gene>
    <name evidence="1" type="ORF">O0S08_29420</name>
</gene>
<protein>
    <submittedName>
        <fullName evidence="1">Uncharacterized protein</fullName>
    </submittedName>
</protein>
<organism evidence="1 2">
    <name type="scientific">Nannocystis punicea</name>
    <dbReference type="NCBI Taxonomy" id="2995304"/>
    <lineage>
        <taxon>Bacteria</taxon>
        <taxon>Pseudomonadati</taxon>
        <taxon>Myxococcota</taxon>
        <taxon>Polyangia</taxon>
        <taxon>Nannocystales</taxon>
        <taxon>Nannocystaceae</taxon>
        <taxon>Nannocystis</taxon>
    </lineage>
</organism>
<name>A0ABY7GTN3_9BACT</name>
<evidence type="ECO:0000313" key="2">
    <source>
        <dbReference type="Proteomes" id="UP001164459"/>
    </source>
</evidence>
<accession>A0ABY7GTN3</accession>